<dbReference type="PROSITE" id="PS00076">
    <property type="entry name" value="PYRIDINE_REDOX_1"/>
    <property type="match status" value="1"/>
</dbReference>
<feature type="binding site" evidence="9">
    <location>
        <begin position="196"/>
        <end position="203"/>
    </location>
    <ligand>
        <name>NAD(+)</name>
        <dbReference type="ChEBI" id="CHEBI:57540"/>
    </ligand>
</feature>
<keyword evidence="9" id="KW-0520">NAD</keyword>
<feature type="binding site" evidence="9">
    <location>
        <position position="323"/>
    </location>
    <ligand>
        <name>FAD</name>
        <dbReference type="ChEBI" id="CHEBI:57692"/>
    </ligand>
</feature>
<evidence type="ECO:0000256" key="5">
    <source>
        <dbReference type="ARBA" id="ARBA00023002"/>
    </source>
</evidence>
<feature type="domain" description="FAD/NAD(P)-binding" evidence="13">
    <location>
        <begin position="4"/>
        <end position="338"/>
    </location>
</feature>
<keyword evidence="3 9" id="KW-0274">FAD</keyword>
<feature type="domain" description="Pyridine nucleotide-disulphide oxidoreductase dimerisation" evidence="12">
    <location>
        <begin position="359"/>
        <end position="468"/>
    </location>
</feature>
<dbReference type="PRINTS" id="PR00368">
    <property type="entry name" value="FADPNR"/>
</dbReference>
<dbReference type="InterPro" id="IPR036188">
    <property type="entry name" value="FAD/NAD-bd_sf"/>
</dbReference>
<evidence type="ECO:0000259" key="12">
    <source>
        <dbReference type="Pfam" id="PF02852"/>
    </source>
</evidence>
<reference evidence="14" key="1">
    <citation type="submission" date="2020-09" db="EMBL/GenBank/DDBJ databases">
        <title>Hoyosella lacisalsi sp. nov., a halotolerant actinobacterium isolated from soil of Lake Gudzhirganskoe.</title>
        <authorList>
            <person name="Yang Q."/>
            <person name="Guo P.Y."/>
            <person name="Liu S.W."/>
            <person name="Li F.N."/>
            <person name="Sun C.H."/>
        </authorList>
    </citation>
    <scope>NUCLEOTIDE SEQUENCE</scope>
    <source>
        <strain evidence="14">G463</strain>
    </source>
</reference>
<proteinExistence type="inferred from homology"/>
<keyword evidence="15" id="KW-1185">Reference proteome</keyword>
<feature type="active site" description="Proton acceptor" evidence="8">
    <location>
        <position position="458"/>
    </location>
</feature>
<name>A0A927PK06_9ACTN</name>
<dbReference type="PIRSF" id="PIRSF000350">
    <property type="entry name" value="Mercury_reductase_MerA"/>
    <property type="match status" value="1"/>
</dbReference>
<dbReference type="AlphaFoldDB" id="A0A927PK06"/>
<comment type="caution">
    <text evidence="14">The sequence shown here is derived from an EMBL/GenBank/DDBJ whole genome shotgun (WGS) entry which is preliminary data.</text>
</comment>
<evidence type="ECO:0000256" key="2">
    <source>
        <dbReference type="ARBA" id="ARBA00022630"/>
    </source>
</evidence>
<dbReference type="InterPro" id="IPR012999">
    <property type="entry name" value="Pyr_OxRdtase_I_AS"/>
</dbReference>
<dbReference type="GO" id="GO:0050660">
    <property type="term" value="F:flavin adenine dinucleotide binding"/>
    <property type="evidence" value="ECO:0007669"/>
    <property type="project" value="TreeGrafter"/>
</dbReference>
<feature type="binding site" evidence="9">
    <location>
        <position position="219"/>
    </location>
    <ligand>
        <name>NAD(+)</name>
        <dbReference type="ChEBI" id="CHEBI:57540"/>
    </ligand>
</feature>
<dbReference type="NCBIfam" id="TIGR03452">
    <property type="entry name" value="mycothione_red"/>
    <property type="match status" value="1"/>
</dbReference>
<gene>
    <name evidence="14" type="ORF">HT102_03090</name>
</gene>
<dbReference type="PRINTS" id="PR00411">
    <property type="entry name" value="PNDRDTASEI"/>
</dbReference>
<dbReference type="Proteomes" id="UP000642993">
    <property type="component" value="Unassembled WGS sequence"/>
</dbReference>
<keyword evidence="7 11" id="KW-0676">Redox-active center</keyword>
<sequence>MEHYDIVIIGAGSGNMIVNRKFASKKVAIIEANKFGGTCLNVGCIPTKMFVYTADVAAHIREAARFGITARLDSVDWPAIVDRIFSRIDANVAAAKQFREDNPNVTVYSTRARFIEDHVLELAPTDDEGAPGGTGAPSTGGQRISADQIVIATGSRPTIPDQFSSFDAVASGRVPVYTSDDIMRIPQLPDRLVIVGGGFIAAEFAHVFSELGVEVTLVERGPALLRHHDGEISQRFTALASKQWKVRLNTEVTAVEESPGGARVTLSTGDVLECAALLAATGRAPDTGELGLGNTSVRVEEDGRIVVDAHQRTSADGVWALGDVCSPWMLKHVANHEARVVQHNLLHPGELIKTDHRVVPSGVFTAPQIATVGLTSEMASEAGLDVVESVFDYKDVAYGWAMDDPEGFCKVIVDRPTGLIVGAHLLGAHATALIQQVVQAMTFGISAAEMARGQYWVHPALPEVVENALLGARIR</sequence>
<evidence type="ECO:0000313" key="14">
    <source>
        <dbReference type="EMBL" id="MBD8505475.1"/>
    </source>
</evidence>
<dbReference type="NCBIfam" id="NF005884">
    <property type="entry name" value="PRK07846.1"/>
    <property type="match status" value="1"/>
</dbReference>
<evidence type="ECO:0000256" key="8">
    <source>
        <dbReference type="PIRSR" id="PIRSR000350-2"/>
    </source>
</evidence>
<organism evidence="14 15">
    <name type="scientific">Lolliginicoccus lacisalsi</name>
    <dbReference type="NCBI Taxonomy" id="2742202"/>
    <lineage>
        <taxon>Bacteria</taxon>
        <taxon>Bacillati</taxon>
        <taxon>Actinomycetota</taxon>
        <taxon>Actinomycetes</taxon>
        <taxon>Mycobacteriales</taxon>
        <taxon>Hoyosellaceae</taxon>
        <taxon>Lolliginicoccus</taxon>
    </lineage>
</organism>
<keyword evidence="6" id="KW-1015">Disulfide bond</keyword>
<keyword evidence="9" id="KW-0547">Nucleotide-binding</keyword>
<evidence type="ECO:0000256" key="4">
    <source>
        <dbReference type="ARBA" id="ARBA00022857"/>
    </source>
</evidence>
<feature type="binding site" evidence="9">
    <location>
        <begin position="153"/>
        <end position="155"/>
    </location>
    <ligand>
        <name>FAD</name>
        <dbReference type="ChEBI" id="CHEBI:57692"/>
    </ligand>
</feature>
<protein>
    <submittedName>
        <fullName evidence="14">Mycothione reductase</fullName>
        <ecNumber evidence="14">1.8.1.15</ecNumber>
    </submittedName>
</protein>
<feature type="binding site" evidence="9">
    <location>
        <position position="282"/>
    </location>
    <ligand>
        <name>NAD(+)</name>
        <dbReference type="ChEBI" id="CHEBI:57540"/>
    </ligand>
</feature>
<evidence type="ECO:0000256" key="6">
    <source>
        <dbReference type="ARBA" id="ARBA00023157"/>
    </source>
</evidence>
<dbReference type="InterPro" id="IPR004099">
    <property type="entry name" value="Pyr_nucl-diS_OxRdtase_dimer"/>
</dbReference>
<dbReference type="Gene3D" id="3.50.50.60">
    <property type="entry name" value="FAD/NAD(P)-binding domain"/>
    <property type="match status" value="2"/>
</dbReference>
<evidence type="ECO:0000259" key="13">
    <source>
        <dbReference type="Pfam" id="PF07992"/>
    </source>
</evidence>
<dbReference type="Pfam" id="PF07992">
    <property type="entry name" value="Pyr_redox_2"/>
    <property type="match status" value="1"/>
</dbReference>
<dbReference type="SUPFAM" id="SSF51905">
    <property type="entry name" value="FAD/NAD(P)-binding domain"/>
    <property type="match status" value="1"/>
</dbReference>
<keyword evidence="5 11" id="KW-0560">Oxidoreductase</keyword>
<dbReference type="InterPro" id="IPR016156">
    <property type="entry name" value="FAD/NAD-linked_Rdtase_dimer_sf"/>
</dbReference>
<comment type="cofactor">
    <cofactor evidence="9">
        <name>FAD</name>
        <dbReference type="ChEBI" id="CHEBI:57692"/>
    </cofactor>
    <text evidence="9">Binds 1 FAD per subunit.</text>
</comment>
<evidence type="ECO:0000256" key="3">
    <source>
        <dbReference type="ARBA" id="ARBA00022827"/>
    </source>
</evidence>
<evidence type="ECO:0000256" key="11">
    <source>
        <dbReference type="RuleBase" id="RU003691"/>
    </source>
</evidence>
<feature type="disulfide bond" description="Redox-active" evidence="10">
    <location>
        <begin position="39"/>
        <end position="44"/>
    </location>
</feature>
<evidence type="ECO:0000256" key="7">
    <source>
        <dbReference type="ARBA" id="ARBA00023284"/>
    </source>
</evidence>
<accession>A0A927PK06</accession>
<evidence type="ECO:0000256" key="10">
    <source>
        <dbReference type="PIRSR" id="PIRSR000350-4"/>
    </source>
</evidence>
<dbReference type="EMBL" id="JACYWE010000001">
    <property type="protein sequence ID" value="MBD8505475.1"/>
    <property type="molecule type" value="Genomic_DNA"/>
</dbReference>
<evidence type="ECO:0000256" key="9">
    <source>
        <dbReference type="PIRSR" id="PIRSR000350-3"/>
    </source>
</evidence>
<keyword evidence="4" id="KW-0521">NADP</keyword>
<evidence type="ECO:0000313" key="15">
    <source>
        <dbReference type="Proteomes" id="UP000642993"/>
    </source>
</evidence>
<dbReference type="PANTHER" id="PTHR43014:SF4">
    <property type="entry name" value="PYRIDINE NUCLEOTIDE-DISULFIDE OXIDOREDUCTASE RCLA-RELATED"/>
    <property type="match status" value="1"/>
</dbReference>
<dbReference type="InterPro" id="IPR017817">
    <property type="entry name" value="Mycothione_reductase"/>
</dbReference>
<feature type="binding site" evidence="9">
    <location>
        <begin position="329"/>
        <end position="332"/>
    </location>
    <ligand>
        <name>FAD</name>
        <dbReference type="ChEBI" id="CHEBI:57692"/>
    </ligand>
</feature>
<dbReference type="SUPFAM" id="SSF55424">
    <property type="entry name" value="FAD/NAD-linked reductases, dimerisation (C-terminal) domain"/>
    <property type="match status" value="1"/>
</dbReference>
<keyword evidence="2 11" id="KW-0285">Flavoprotein</keyword>
<dbReference type="InterPro" id="IPR001100">
    <property type="entry name" value="Pyr_nuc-diS_OxRdtase"/>
</dbReference>
<dbReference type="GO" id="GO:0003955">
    <property type="term" value="F:NAD(P)H dehydrogenase (quinone) activity"/>
    <property type="evidence" value="ECO:0007669"/>
    <property type="project" value="TreeGrafter"/>
</dbReference>
<evidence type="ECO:0000256" key="1">
    <source>
        <dbReference type="ARBA" id="ARBA00007532"/>
    </source>
</evidence>
<dbReference type="GO" id="GO:0050627">
    <property type="term" value="F:mycothione reductase [NAD(P)H] activity"/>
    <property type="evidence" value="ECO:0007669"/>
    <property type="project" value="UniProtKB-EC"/>
</dbReference>
<dbReference type="Gene3D" id="3.30.390.30">
    <property type="match status" value="1"/>
</dbReference>
<dbReference type="PANTHER" id="PTHR43014">
    <property type="entry name" value="MERCURIC REDUCTASE"/>
    <property type="match status" value="1"/>
</dbReference>
<dbReference type="EC" id="1.8.1.15" evidence="14"/>
<feature type="binding site" evidence="9">
    <location>
        <position position="48"/>
    </location>
    <ligand>
        <name>FAD</name>
        <dbReference type="ChEBI" id="CHEBI:57692"/>
    </ligand>
</feature>
<dbReference type="InterPro" id="IPR023753">
    <property type="entry name" value="FAD/NAD-binding_dom"/>
</dbReference>
<dbReference type="Pfam" id="PF02852">
    <property type="entry name" value="Pyr_redox_dim"/>
    <property type="match status" value="1"/>
</dbReference>
<dbReference type="RefSeq" id="WP_192037902.1">
    <property type="nucleotide sequence ID" value="NZ_JACYWE010000001.1"/>
</dbReference>
<comment type="similarity">
    <text evidence="1 11">Belongs to the class-I pyridine nucleotide-disulfide oxidoreductase family.</text>
</comment>